<feature type="chain" id="PRO_5016378558" description="Ecp2 effector protein domain-containing protein" evidence="1">
    <location>
        <begin position="20"/>
        <end position="140"/>
    </location>
</feature>
<evidence type="ECO:0000256" key="1">
    <source>
        <dbReference type="SAM" id="SignalP"/>
    </source>
</evidence>
<keyword evidence="3" id="KW-1185">Reference proteome</keyword>
<evidence type="ECO:0000313" key="3">
    <source>
        <dbReference type="Proteomes" id="UP000245783"/>
    </source>
</evidence>
<proteinExistence type="predicted"/>
<organism evidence="2 3">
    <name type="scientific">Ceraceosorus guamensis</name>
    <dbReference type="NCBI Taxonomy" id="1522189"/>
    <lineage>
        <taxon>Eukaryota</taxon>
        <taxon>Fungi</taxon>
        <taxon>Dikarya</taxon>
        <taxon>Basidiomycota</taxon>
        <taxon>Ustilaginomycotina</taxon>
        <taxon>Exobasidiomycetes</taxon>
        <taxon>Ceraceosorales</taxon>
        <taxon>Ceraceosoraceae</taxon>
        <taxon>Ceraceosorus</taxon>
    </lineage>
</organism>
<keyword evidence="1" id="KW-0732">Signal</keyword>
<dbReference type="Proteomes" id="UP000245783">
    <property type="component" value="Unassembled WGS sequence"/>
</dbReference>
<dbReference type="RefSeq" id="XP_025372927.1">
    <property type="nucleotide sequence ID" value="XM_025515561.1"/>
</dbReference>
<dbReference type="PROSITE" id="PS51257">
    <property type="entry name" value="PROKAR_LIPOPROTEIN"/>
    <property type="match status" value="1"/>
</dbReference>
<protein>
    <recommendedName>
        <fullName evidence="4">Ecp2 effector protein domain-containing protein</fullName>
    </recommendedName>
</protein>
<gene>
    <name evidence="2" type="ORF">IE81DRAFT_339006</name>
</gene>
<dbReference type="AlphaFoldDB" id="A0A316W7C2"/>
<evidence type="ECO:0008006" key="4">
    <source>
        <dbReference type="Google" id="ProtNLM"/>
    </source>
</evidence>
<dbReference type="GeneID" id="37037431"/>
<name>A0A316W7C2_9BASI</name>
<sequence length="140" mass="14518">MHYLRLLAHALPLVGAASAACTSGGPACSADGDCAQFFPANTPAPSNPADCQAAIDMIGSRGENGHTNYCWNKGSCTLTMQMADGVDINQAKADFNKLLSTCNKGLGGYATTNGGALLYIEANPGPDGTLKYPRCQIIDF</sequence>
<reference evidence="2 3" key="1">
    <citation type="journal article" date="2018" name="Mol. Biol. Evol.">
        <title>Broad Genomic Sampling Reveals a Smut Pathogenic Ancestry of the Fungal Clade Ustilaginomycotina.</title>
        <authorList>
            <person name="Kijpornyongpan T."/>
            <person name="Mondo S.J."/>
            <person name="Barry K."/>
            <person name="Sandor L."/>
            <person name="Lee J."/>
            <person name="Lipzen A."/>
            <person name="Pangilinan J."/>
            <person name="LaButti K."/>
            <person name="Hainaut M."/>
            <person name="Henrissat B."/>
            <person name="Grigoriev I.V."/>
            <person name="Spatafora J.W."/>
            <person name="Aime M.C."/>
        </authorList>
    </citation>
    <scope>NUCLEOTIDE SEQUENCE [LARGE SCALE GENOMIC DNA]</scope>
    <source>
        <strain evidence="2 3">MCA 4658</strain>
    </source>
</reference>
<dbReference type="EMBL" id="KZ819353">
    <property type="protein sequence ID" value="PWN45767.1"/>
    <property type="molecule type" value="Genomic_DNA"/>
</dbReference>
<dbReference type="InParanoid" id="A0A316W7C2"/>
<feature type="signal peptide" evidence="1">
    <location>
        <begin position="1"/>
        <end position="19"/>
    </location>
</feature>
<accession>A0A316W7C2</accession>
<evidence type="ECO:0000313" key="2">
    <source>
        <dbReference type="EMBL" id="PWN45767.1"/>
    </source>
</evidence>